<organism evidence="3 4">
    <name type="scientific">Halodurantibacterium flavum</name>
    <dbReference type="NCBI Taxonomy" id="1382802"/>
    <lineage>
        <taxon>Bacteria</taxon>
        <taxon>Pseudomonadati</taxon>
        <taxon>Pseudomonadota</taxon>
        <taxon>Alphaproteobacteria</taxon>
        <taxon>Rhodobacterales</taxon>
        <taxon>Paracoccaceae</taxon>
        <taxon>Halodurantibacterium</taxon>
    </lineage>
</organism>
<accession>A0ABW4S2A1</accession>
<dbReference type="Gene3D" id="2.40.50.90">
    <property type="match status" value="1"/>
</dbReference>
<feature type="chain" id="PRO_5046243910" evidence="1">
    <location>
        <begin position="20"/>
        <end position="223"/>
    </location>
</feature>
<dbReference type="PANTHER" id="PTHR12302">
    <property type="entry name" value="EBNA2 BINDING PROTEIN P100"/>
    <property type="match status" value="1"/>
</dbReference>
<evidence type="ECO:0000313" key="4">
    <source>
        <dbReference type="Proteomes" id="UP001597353"/>
    </source>
</evidence>
<dbReference type="EMBL" id="JBHUGH010000003">
    <property type="protein sequence ID" value="MFD1911740.1"/>
    <property type="molecule type" value="Genomic_DNA"/>
</dbReference>
<dbReference type="Pfam" id="PF00565">
    <property type="entry name" value="SNase"/>
    <property type="match status" value="1"/>
</dbReference>
<dbReference type="PROSITE" id="PS50830">
    <property type="entry name" value="TNASE_3"/>
    <property type="match status" value="1"/>
</dbReference>
<gene>
    <name evidence="3" type="ORF">ACFSGJ_05850</name>
</gene>
<comment type="caution">
    <text evidence="3">The sequence shown here is derived from an EMBL/GenBank/DDBJ whole genome shotgun (WGS) entry which is preliminary data.</text>
</comment>
<reference evidence="4" key="1">
    <citation type="journal article" date="2019" name="Int. J. Syst. Evol. Microbiol.">
        <title>The Global Catalogue of Microorganisms (GCM) 10K type strain sequencing project: providing services to taxonomists for standard genome sequencing and annotation.</title>
        <authorList>
            <consortium name="The Broad Institute Genomics Platform"/>
            <consortium name="The Broad Institute Genome Sequencing Center for Infectious Disease"/>
            <person name="Wu L."/>
            <person name="Ma J."/>
        </authorList>
    </citation>
    <scope>NUCLEOTIDE SEQUENCE [LARGE SCALE GENOMIC DNA]</scope>
    <source>
        <strain evidence="4">CGMCC 4.7242</strain>
    </source>
</reference>
<dbReference type="SMART" id="SM00318">
    <property type="entry name" value="SNc"/>
    <property type="match status" value="1"/>
</dbReference>
<keyword evidence="4" id="KW-1185">Reference proteome</keyword>
<sequence>MLRFCSLFILMLMPCLAAAQTVQGTARVVDGDTLAIGQERIRLFAIDAPEIGQQCDTPAGSWACGRWSRDVMAGLVGGRSVTCQGIERDRYDRLVARCEAGGQDLGAAMVLQGAALAYTRYGFDYEEHEKSAAIAGAGIWRGTFEEPETLRAASRQSAGAGSAAGAGSGGGCNIKGNISGSGRIYHMPGQEYYDRTVIDTRQGERWFCSPAEAEAAGWRRARR</sequence>
<dbReference type="InterPro" id="IPR016071">
    <property type="entry name" value="Staphylococal_nuclease_OB-fold"/>
</dbReference>
<dbReference type="SUPFAM" id="SSF50199">
    <property type="entry name" value="Staphylococcal nuclease"/>
    <property type="match status" value="1"/>
</dbReference>
<evidence type="ECO:0000313" key="3">
    <source>
        <dbReference type="EMBL" id="MFD1911740.1"/>
    </source>
</evidence>
<keyword evidence="1" id="KW-0732">Signal</keyword>
<name>A0ABW4S2A1_9RHOB</name>
<dbReference type="InterPro" id="IPR035437">
    <property type="entry name" value="SNase_OB-fold_sf"/>
</dbReference>
<dbReference type="PANTHER" id="PTHR12302:SF26">
    <property type="entry name" value="BLR1266 PROTEIN"/>
    <property type="match status" value="1"/>
</dbReference>
<evidence type="ECO:0000256" key="1">
    <source>
        <dbReference type="SAM" id="SignalP"/>
    </source>
</evidence>
<protein>
    <submittedName>
        <fullName evidence="3">Thermonuclease family protein</fullName>
    </submittedName>
</protein>
<proteinExistence type="predicted"/>
<feature type="signal peptide" evidence="1">
    <location>
        <begin position="1"/>
        <end position="19"/>
    </location>
</feature>
<evidence type="ECO:0000259" key="2">
    <source>
        <dbReference type="PROSITE" id="PS50830"/>
    </source>
</evidence>
<dbReference type="RefSeq" id="WP_390260053.1">
    <property type="nucleotide sequence ID" value="NZ_JBHUGH010000003.1"/>
</dbReference>
<feature type="domain" description="TNase-like" evidence="2">
    <location>
        <begin position="19"/>
        <end position="142"/>
    </location>
</feature>
<dbReference type="Proteomes" id="UP001597353">
    <property type="component" value="Unassembled WGS sequence"/>
</dbReference>